<dbReference type="SUPFAM" id="SSF57625">
    <property type="entry name" value="Invertebrate chitin-binding proteins"/>
    <property type="match status" value="1"/>
</dbReference>
<dbReference type="EMBL" id="MTYJ01000114">
    <property type="protein sequence ID" value="OQV13913.1"/>
    <property type="molecule type" value="Genomic_DNA"/>
</dbReference>
<sequence>LNPSTMERSILLVPALFCLTLALGMKTAHSSISDWAVERLMDRQRLPPSLRNSIRPLISNEIPNEKIHLKMQSAMQGQPQMAADVPSQQQQFMQMLPYPTYSVPPQTSFSCSNVKQAGFYADTETGCQVIRRCTLYNFMFTYICPNRTLFRQDIQSCDYWYNVQCPRSLQQMEDSVPQFPSQRFPSSSSNVVSKRGLSILDRSIPLLQPFESADAPPFSEDLDWTNEASSPQNNPPAKGSPVFRPEISQRNSSIRTLMQWVGENPIWVPREEQVQLMSRQLSSPLMTHQPEDKRIKRRKSLAISSGGVVETDANDRINRNRQLMFMKEGANLPTTTPSSATTTTTTRTGMMPTTMRPAAMVTSFSGRTRSTTTTTTLPASISPLAMVSNALLPLPALAVPKNKLLGTGWIPLTDFG</sequence>
<dbReference type="Pfam" id="PF01607">
    <property type="entry name" value="CBM_14"/>
    <property type="match status" value="1"/>
</dbReference>
<dbReference type="PANTHER" id="PTHR22933">
    <property type="entry name" value="FI18007P1-RELATED"/>
    <property type="match status" value="1"/>
</dbReference>
<dbReference type="Proteomes" id="UP000192578">
    <property type="component" value="Unassembled WGS sequence"/>
</dbReference>
<reference evidence="5" key="1">
    <citation type="submission" date="2017-01" db="EMBL/GenBank/DDBJ databases">
        <title>Comparative genomics of anhydrobiosis in the tardigrade Hypsibius dujardini.</title>
        <authorList>
            <person name="Yoshida Y."/>
            <person name="Koutsovoulos G."/>
            <person name="Laetsch D."/>
            <person name="Stevens L."/>
            <person name="Kumar S."/>
            <person name="Horikawa D."/>
            <person name="Ishino K."/>
            <person name="Komine S."/>
            <person name="Tomita M."/>
            <person name="Blaxter M."/>
            <person name="Arakawa K."/>
        </authorList>
    </citation>
    <scope>NUCLEOTIDE SEQUENCE [LARGE SCALE GENOMIC DNA]</scope>
    <source>
        <strain evidence="5">Z151</strain>
    </source>
</reference>
<dbReference type="AlphaFoldDB" id="A0A1W0WFL4"/>
<dbReference type="InterPro" id="IPR052976">
    <property type="entry name" value="Scoloptoxin-like"/>
</dbReference>
<proteinExistence type="predicted"/>
<dbReference type="GO" id="GO:0005576">
    <property type="term" value="C:extracellular region"/>
    <property type="evidence" value="ECO:0007669"/>
    <property type="project" value="InterPro"/>
</dbReference>
<gene>
    <name evidence="4" type="ORF">BV898_11908</name>
</gene>
<name>A0A1W0WFL4_HYPEX</name>
<keyword evidence="5" id="KW-1185">Reference proteome</keyword>
<evidence type="ECO:0000256" key="1">
    <source>
        <dbReference type="SAM" id="MobiDB-lite"/>
    </source>
</evidence>
<dbReference type="GO" id="GO:0008061">
    <property type="term" value="F:chitin binding"/>
    <property type="evidence" value="ECO:0007669"/>
    <property type="project" value="InterPro"/>
</dbReference>
<evidence type="ECO:0000313" key="5">
    <source>
        <dbReference type="Proteomes" id="UP000192578"/>
    </source>
</evidence>
<organism evidence="4 5">
    <name type="scientific">Hypsibius exemplaris</name>
    <name type="common">Freshwater tardigrade</name>
    <dbReference type="NCBI Taxonomy" id="2072580"/>
    <lineage>
        <taxon>Eukaryota</taxon>
        <taxon>Metazoa</taxon>
        <taxon>Ecdysozoa</taxon>
        <taxon>Tardigrada</taxon>
        <taxon>Eutardigrada</taxon>
        <taxon>Parachela</taxon>
        <taxon>Hypsibioidea</taxon>
        <taxon>Hypsibiidae</taxon>
        <taxon>Hypsibius</taxon>
    </lineage>
</organism>
<dbReference type="InterPro" id="IPR036508">
    <property type="entry name" value="Chitin-bd_dom_sf"/>
</dbReference>
<dbReference type="InterPro" id="IPR002557">
    <property type="entry name" value="Chitin-bd_dom"/>
</dbReference>
<dbReference type="OrthoDB" id="6514762at2759"/>
<feature type="domain" description="Chitin-binding type-2" evidence="3">
    <location>
        <begin position="108"/>
        <end position="167"/>
    </location>
</feature>
<evidence type="ECO:0000313" key="4">
    <source>
        <dbReference type="EMBL" id="OQV13913.1"/>
    </source>
</evidence>
<comment type="caution">
    <text evidence="4">The sequence shown here is derived from an EMBL/GenBank/DDBJ whole genome shotgun (WGS) entry which is preliminary data.</text>
</comment>
<feature type="compositionally biased region" description="Low complexity" evidence="1">
    <location>
        <begin position="333"/>
        <end position="351"/>
    </location>
</feature>
<feature type="region of interest" description="Disordered" evidence="1">
    <location>
        <begin position="218"/>
        <end position="245"/>
    </location>
</feature>
<dbReference type="PROSITE" id="PS50940">
    <property type="entry name" value="CHIT_BIND_II"/>
    <property type="match status" value="1"/>
</dbReference>
<feature type="signal peptide" evidence="2">
    <location>
        <begin position="1"/>
        <end position="30"/>
    </location>
</feature>
<evidence type="ECO:0000259" key="3">
    <source>
        <dbReference type="PROSITE" id="PS50940"/>
    </source>
</evidence>
<protein>
    <recommendedName>
        <fullName evidence="3">Chitin-binding type-2 domain-containing protein</fullName>
    </recommendedName>
</protein>
<feature type="non-terminal residue" evidence="4">
    <location>
        <position position="416"/>
    </location>
</feature>
<dbReference type="PANTHER" id="PTHR22933:SF43">
    <property type="entry name" value="LP10131P"/>
    <property type="match status" value="1"/>
</dbReference>
<accession>A0A1W0WFL4</accession>
<evidence type="ECO:0000256" key="2">
    <source>
        <dbReference type="SAM" id="SignalP"/>
    </source>
</evidence>
<keyword evidence="2" id="KW-0732">Signal</keyword>
<feature type="region of interest" description="Disordered" evidence="1">
    <location>
        <begin position="327"/>
        <end position="351"/>
    </location>
</feature>
<feature type="chain" id="PRO_5012641884" description="Chitin-binding type-2 domain-containing protein" evidence="2">
    <location>
        <begin position="31"/>
        <end position="416"/>
    </location>
</feature>